<comment type="caution">
    <text evidence="10">The sequence shown here is derived from an EMBL/GenBank/DDBJ whole genome shotgun (WGS) entry which is preliminary data.</text>
</comment>
<dbReference type="SMART" id="SM00355">
    <property type="entry name" value="ZnF_C2H2"/>
    <property type="match status" value="3"/>
</dbReference>
<keyword evidence="5" id="KW-0805">Transcription regulation</keyword>
<organism evidence="10 11">
    <name type="scientific">Myriangium duriaei CBS 260.36</name>
    <dbReference type="NCBI Taxonomy" id="1168546"/>
    <lineage>
        <taxon>Eukaryota</taxon>
        <taxon>Fungi</taxon>
        <taxon>Dikarya</taxon>
        <taxon>Ascomycota</taxon>
        <taxon>Pezizomycotina</taxon>
        <taxon>Dothideomycetes</taxon>
        <taxon>Dothideomycetidae</taxon>
        <taxon>Myriangiales</taxon>
        <taxon>Myriangiaceae</taxon>
        <taxon>Myriangium</taxon>
    </lineage>
</organism>
<dbReference type="EMBL" id="ML996088">
    <property type="protein sequence ID" value="KAF2151346.1"/>
    <property type="molecule type" value="Genomic_DNA"/>
</dbReference>
<sequence>MSSTHNLPRRRPATTSSVDNLSDSMQSISLLRKGATFQVPSKPDSELLDPFLRGLSLPKLPSRSPTCPKALEDLLIGAGERRAVDLLKRVDDAIARRAELSSILSEPEVLPVPRFMVENADAPPAPSTRRSSIQSVEDDRDSGIGSSISSPTTESLDKMDIGEALHSYCSPAPDTYCQPSVANNNTKTTTVPVTSSNPGNNETKHVLSEFAQKQIHKFIIQPILREQSLKEFHALIRDVPNKIGSKEIRTLRDLEKTLIFLAPDFSRTPALYRSFCETSIRCLHLTVNGVHESDRCLPTDRPYTTNYFLDLVEQIRRYASILAATREKQARGETLDEMDATPTDRVELKGGMTHNGKPAFLTRVRDSKHISLADDKQLSPEDMAASTKRHMEDEGCTKQFKRPCDLTKHHKTHERPFKCPEADCKYHEVGWPTEKECERHVNDKHSNAPTMYRCMQPGCPYTSKRESNCKQHMEKAHNIPYVRSKNNGKGKAAVAVTRIPKYSPAMQTDSAVGSPFSPPALSPSVNSIASGESAAQGVSSAPSIAPEFNFDFGAEFSTHFNTDYLNPSPSIPVTPTWTEDRRVSTTTSVTNYSPFEMQLDTFDPSILKTEDYDFGMFSEQNQSLMQESLFQGDFDKFSGMNQQHVGGSADLANFSPCGQDQTLNGFNSAMDDSMMMDDGFHNTDFQLYNSAGGSSASGMTQPGFSNMLGLNDMGSQFQSGGAQPDGQATDDLMALFPELAGQK</sequence>
<feature type="domain" description="C2H2-type" evidence="9">
    <location>
        <begin position="452"/>
        <end position="477"/>
    </location>
</feature>
<keyword evidence="4" id="KW-0862">Zinc</keyword>
<evidence type="ECO:0000313" key="11">
    <source>
        <dbReference type="Proteomes" id="UP000799439"/>
    </source>
</evidence>
<evidence type="ECO:0000313" key="10">
    <source>
        <dbReference type="EMBL" id="KAF2151346.1"/>
    </source>
</evidence>
<evidence type="ECO:0000256" key="2">
    <source>
        <dbReference type="ARBA" id="ARBA00022723"/>
    </source>
</evidence>
<keyword evidence="7" id="KW-0539">Nucleus</keyword>
<keyword evidence="3" id="KW-0863">Zinc-finger</keyword>
<feature type="region of interest" description="Disordered" evidence="8">
    <location>
        <begin position="180"/>
        <end position="200"/>
    </location>
</feature>
<dbReference type="AlphaFoldDB" id="A0A9P4ML35"/>
<dbReference type="Proteomes" id="UP000799439">
    <property type="component" value="Unassembled WGS sequence"/>
</dbReference>
<evidence type="ECO:0000256" key="1">
    <source>
        <dbReference type="ARBA" id="ARBA00004123"/>
    </source>
</evidence>
<dbReference type="GO" id="GO:0008270">
    <property type="term" value="F:zinc ion binding"/>
    <property type="evidence" value="ECO:0007669"/>
    <property type="project" value="UniProtKB-KW"/>
</dbReference>
<evidence type="ECO:0000259" key="9">
    <source>
        <dbReference type="SMART" id="SM00355"/>
    </source>
</evidence>
<gene>
    <name evidence="10" type="ORF">K461DRAFT_287164</name>
</gene>
<feature type="region of interest" description="Disordered" evidence="8">
    <location>
        <begin position="117"/>
        <end position="156"/>
    </location>
</feature>
<evidence type="ECO:0000256" key="4">
    <source>
        <dbReference type="ARBA" id="ARBA00022833"/>
    </source>
</evidence>
<feature type="domain" description="C2H2-type" evidence="9">
    <location>
        <begin position="417"/>
        <end position="445"/>
    </location>
</feature>
<feature type="domain" description="C2H2-type" evidence="9">
    <location>
        <begin position="392"/>
        <end position="413"/>
    </location>
</feature>
<evidence type="ECO:0000256" key="7">
    <source>
        <dbReference type="ARBA" id="ARBA00023242"/>
    </source>
</evidence>
<keyword evidence="2" id="KW-0479">Metal-binding</keyword>
<evidence type="ECO:0000256" key="6">
    <source>
        <dbReference type="ARBA" id="ARBA00023163"/>
    </source>
</evidence>
<accession>A0A9P4ML35</accession>
<keyword evidence="6" id="KW-0804">Transcription</keyword>
<comment type="subcellular location">
    <subcellularLocation>
        <location evidence="1">Nucleus</location>
    </subcellularLocation>
</comment>
<feature type="region of interest" description="Disordered" evidence="8">
    <location>
        <begin position="1"/>
        <end position="22"/>
    </location>
</feature>
<evidence type="ECO:0000256" key="8">
    <source>
        <dbReference type="SAM" id="MobiDB-lite"/>
    </source>
</evidence>
<evidence type="ECO:0000256" key="5">
    <source>
        <dbReference type="ARBA" id="ARBA00023015"/>
    </source>
</evidence>
<evidence type="ECO:0000256" key="3">
    <source>
        <dbReference type="ARBA" id="ARBA00022771"/>
    </source>
</evidence>
<name>A0A9P4ML35_9PEZI</name>
<keyword evidence="11" id="KW-1185">Reference proteome</keyword>
<feature type="compositionally biased region" description="Polar residues" evidence="8">
    <location>
        <begin position="13"/>
        <end position="22"/>
    </location>
</feature>
<proteinExistence type="predicted"/>
<feature type="compositionally biased region" description="Low complexity" evidence="8">
    <location>
        <begin position="183"/>
        <end position="198"/>
    </location>
</feature>
<dbReference type="InterPro" id="IPR013087">
    <property type="entry name" value="Znf_C2H2_type"/>
</dbReference>
<dbReference type="PANTHER" id="PTHR46179:SF13">
    <property type="entry name" value="C2H2-TYPE DOMAIN-CONTAINING PROTEIN"/>
    <property type="match status" value="1"/>
</dbReference>
<dbReference type="InterPro" id="IPR051061">
    <property type="entry name" value="Zinc_finger_trans_reg"/>
</dbReference>
<dbReference type="GO" id="GO:0006357">
    <property type="term" value="P:regulation of transcription by RNA polymerase II"/>
    <property type="evidence" value="ECO:0007669"/>
    <property type="project" value="TreeGrafter"/>
</dbReference>
<dbReference type="OrthoDB" id="9368434at2759"/>
<protein>
    <recommendedName>
        <fullName evidence="9">C2H2-type domain-containing protein</fullName>
    </recommendedName>
</protein>
<dbReference type="GO" id="GO:0005634">
    <property type="term" value="C:nucleus"/>
    <property type="evidence" value="ECO:0007669"/>
    <property type="project" value="UniProtKB-SubCell"/>
</dbReference>
<reference evidence="10" key="1">
    <citation type="journal article" date="2020" name="Stud. Mycol.">
        <title>101 Dothideomycetes genomes: a test case for predicting lifestyles and emergence of pathogens.</title>
        <authorList>
            <person name="Haridas S."/>
            <person name="Albert R."/>
            <person name="Binder M."/>
            <person name="Bloem J."/>
            <person name="Labutti K."/>
            <person name="Salamov A."/>
            <person name="Andreopoulos B."/>
            <person name="Baker S."/>
            <person name="Barry K."/>
            <person name="Bills G."/>
            <person name="Bluhm B."/>
            <person name="Cannon C."/>
            <person name="Castanera R."/>
            <person name="Culley D."/>
            <person name="Daum C."/>
            <person name="Ezra D."/>
            <person name="Gonzalez J."/>
            <person name="Henrissat B."/>
            <person name="Kuo A."/>
            <person name="Liang C."/>
            <person name="Lipzen A."/>
            <person name="Lutzoni F."/>
            <person name="Magnuson J."/>
            <person name="Mondo S."/>
            <person name="Nolan M."/>
            <person name="Ohm R."/>
            <person name="Pangilinan J."/>
            <person name="Park H.-J."/>
            <person name="Ramirez L."/>
            <person name="Alfaro M."/>
            <person name="Sun H."/>
            <person name="Tritt A."/>
            <person name="Yoshinaga Y."/>
            <person name="Zwiers L.-H."/>
            <person name="Turgeon B."/>
            <person name="Goodwin S."/>
            <person name="Spatafora J."/>
            <person name="Crous P."/>
            <person name="Grigoriev I."/>
        </authorList>
    </citation>
    <scope>NUCLEOTIDE SEQUENCE</scope>
    <source>
        <strain evidence="10">CBS 260.36</strain>
    </source>
</reference>
<dbReference type="PANTHER" id="PTHR46179">
    <property type="entry name" value="ZINC FINGER PROTEIN"/>
    <property type="match status" value="1"/>
</dbReference>